<gene>
    <name evidence="8" type="ORF">ACFQND_25045</name>
</gene>
<feature type="transmembrane region" description="Helical" evidence="7">
    <location>
        <begin position="74"/>
        <end position="95"/>
    </location>
</feature>
<evidence type="ECO:0000256" key="7">
    <source>
        <dbReference type="SAM" id="Phobius"/>
    </source>
</evidence>
<keyword evidence="4 7" id="KW-0812">Transmembrane</keyword>
<dbReference type="RefSeq" id="WP_371438762.1">
    <property type="nucleotide sequence ID" value="NZ_JBHSRS010000084.1"/>
</dbReference>
<accession>A0ABW1U4Q5</accession>
<protein>
    <submittedName>
        <fullName evidence="8">DoxX family protein</fullName>
    </submittedName>
</protein>
<dbReference type="PANTHER" id="PTHR33452">
    <property type="entry name" value="OXIDOREDUCTASE CATD-RELATED"/>
    <property type="match status" value="1"/>
</dbReference>
<dbReference type="InterPro" id="IPR032808">
    <property type="entry name" value="DoxX"/>
</dbReference>
<comment type="caution">
    <text evidence="8">The sequence shown here is derived from an EMBL/GenBank/DDBJ whole genome shotgun (WGS) entry which is preliminary data.</text>
</comment>
<dbReference type="Pfam" id="PF07681">
    <property type="entry name" value="DoxX"/>
    <property type="match status" value="1"/>
</dbReference>
<feature type="transmembrane region" description="Helical" evidence="7">
    <location>
        <begin position="45"/>
        <end position="67"/>
    </location>
</feature>
<dbReference type="PANTHER" id="PTHR33452:SF4">
    <property type="entry name" value="BLL4328 PROTEIN"/>
    <property type="match status" value="1"/>
</dbReference>
<keyword evidence="5 7" id="KW-1133">Transmembrane helix</keyword>
<evidence type="ECO:0000256" key="2">
    <source>
        <dbReference type="ARBA" id="ARBA00006679"/>
    </source>
</evidence>
<evidence type="ECO:0000256" key="6">
    <source>
        <dbReference type="ARBA" id="ARBA00023136"/>
    </source>
</evidence>
<comment type="similarity">
    <text evidence="2">Belongs to the DoxX family.</text>
</comment>
<evidence type="ECO:0000256" key="4">
    <source>
        <dbReference type="ARBA" id="ARBA00022692"/>
    </source>
</evidence>
<dbReference type="Proteomes" id="UP001596270">
    <property type="component" value="Unassembled WGS sequence"/>
</dbReference>
<evidence type="ECO:0000256" key="1">
    <source>
        <dbReference type="ARBA" id="ARBA00004651"/>
    </source>
</evidence>
<name>A0ABW1U4Q5_9BURK</name>
<proteinExistence type="inferred from homology"/>
<organism evidence="8 9">
    <name type="scientific">Polaromonas aquatica</name>
    <dbReference type="NCBI Taxonomy" id="332657"/>
    <lineage>
        <taxon>Bacteria</taxon>
        <taxon>Pseudomonadati</taxon>
        <taxon>Pseudomonadota</taxon>
        <taxon>Betaproteobacteria</taxon>
        <taxon>Burkholderiales</taxon>
        <taxon>Comamonadaceae</taxon>
        <taxon>Polaromonas</taxon>
    </lineage>
</organism>
<evidence type="ECO:0000256" key="5">
    <source>
        <dbReference type="ARBA" id="ARBA00022989"/>
    </source>
</evidence>
<reference evidence="9" key="1">
    <citation type="journal article" date="2019" name="Int. J. Syst. Evol. Microbiol.">
        <title>The Global Catalogue of Microorganisms (GCM) 10K type strain sequencing project: providing services to taxonomists for standard genome sequencing and annotation.</title>
        <authorList>
            <consortium name="The Broad Institute Genomics Platform"/>
            <consortium name="The Broad Institute Genome Sequencing Center for Infectious Disease"/>
            <person name="Wu L."/>
            <person name="Ma J."/>
        </authorList>
    </citation>
    <scope>NUCLEOTIDE SEQUENCE [LARGE SCALE GENOMIC DNA]</scope>
    <source>
        <strain evidence="9">CCUG 39402</strain>
    </source>
</reference>
<dbReference type="InterPro" id="IPR051907">
    <property type="entry name" value="DoxX-like_oxidoreductase"/>
</dbReference>
<keyword evidence="6 7" id="KW-0472">Membrane</keyword>
<evidence type="ECO:0000256" key="3">
    <source>
        <dbReference type="ARBA" id="ARBA00022475"/>
    </source>
</evidence>
<keyword evidence="9" id="KW-1185">Reference proteome</keyword>
<feature type="transmembrane region" description="Helical" evidence="7">
    <location>
        <begin position="107"/>
        <end position="127"/>
    </location>
</feature>
<keyword evidence="3" id="KW-1003">Cell membrane</keyword>
<dbReference type="EMBL" id="JBHSRS010000084">
    <property type="protein sequence ID" value="MFC6284505.1"/>
    <property type="molecule type" value="Genomic_DNA"/>
</dbReference>
<evidence type="ECO:0000313" key="9">
    <source>
        <dbReference type="Proteomes" id="UP001596270"/>
    </source>
</evidence>
<comment type="subcellular location">
    <subcellularLocation>
        <location evidence="1">Cell membrane</location>
        <topology evidence="1">Multi-pass membrane protein</topology>
    </subcellularLocation>
</comment>
<evidence type="ECO:0000313" key="8">
    <source>
        <dbReference type="EMBL" id="MFC6284505.1"/>
    </source>
</evidence>
<sequence length="136" mass="14518">MFSSNNTVLTQRALSVLRIVSAFLLLQHGTSKLFGFPHVAYFDNLQVFSLIGLAGILEVVGGTLLLVGLFTRPVAFVLSGLLACAYFIGHASKGFFLFPTLNQGESAVLFCFIFLFLAAAGAGPWSLDAARSRGKA</sequence>